<dbReference type="InterPro" id="IPR002560">
    <property type="entry name" value="Transposase_DDE"/>
</dbReference>
<reference evidence="2 3" key="1">
    <citation type="submission" date="2018-10" db="EMBL/GenBank/DDBJ databases">
        <title>Genome-guide identification and characterization of bacteria that degrade polycyclic aromatic hydrocarbons and resist hexavalent chromium simultaneously.</title>
        <authorList>
            <person name="Feng H."/>
        </authorList>
    </citation>
    <scope>NUCLEOTIDE SEQUENCE [LARGE SCALE GENOMIC DNA]</scope>
    <source>
        <strain evidence="2 3">J015</strain>
    </source>
</reference>
<protein>
    <submittedName>
        <fullName evidence="2">ISL3 family transposase</fullName>
    </submittedName>
</protein>
<feature type="domain" description="Transposase IS204/IS1001/IS1096/IS1165 DDE" evidence="1">
    <location>
        <begin position="6"/>
        <end position="103"/>
    </location>
</feature>
<name>A0A3B0F1E2_PSEPS</name>
<sequence length="113" mass="12635">ADDATGQLQAVWKVKEQLRILLRTNSLADAADAKEELRTLVEAAGRPETNKLYRTICRWWNEIEVLIVTGATTGKVEANNTGIKHIKRTARGYRNPANYQSIILMRSAVRTAA</sequence>
<evidence type="ECO:0000313" key="2">
    <source>
        <dbReference type="EMBL" id="RKO19074.1"/>
    </source>
</evidence>
<dbReference type="Pfam" id="PF01610">
    <property type="entry name" value="DDE_Tnp_ISL3"/>
    <property type="match status" value="1"/>
</dbReference>
<dbReference type="Proteomes" id="UP000273159">
    <property type="component" value="Unassembled WGS sequence"/>
</dbReference>
<dbReference type="EMBL" id="RBNH01000060">
    <property type="protein sequence ID" value="RKO19074.1"/>
    <property type="molecule type" value="Genomic_DNA"/>
</dbReference>
<comment type="caution">
    <text evidence="2">The sequence shown here is derived from an EMBL/GenBank/DDBJ whole genome shotgun (WGS) entry which is preliminary data.</text>
</comment>
<organism evidence="2 3">
    <name type="scientific">Pseudarthrobacter phenanthrenivorans</name>
    <name type="common">Arthrobacter phenanthrenivorans</name>
    <dbReference type="NCBI Taxonomy" id="361575"/>
    <lineage>
        <taxon>Bacteria</taxon>
        <taxon>Bacillati</taxon>
        <taxon>Actinomycetota</taxon>
        <taxon>Actinomycetes</taxon>
        <taxon>Micrococcales</taxon>
        <taxon>Micrococcaceae</taxon>
        <taxon>Pseudarthrobacter</taxon>
    </lineage>
</organism>
<feature type="non-terminal residue" evidence="2">
    <location>
        <position position="1"/>
    </location>
</feature>
<reference evidence="3" key="2">
    <citation type="submission" date="2018-10" db="EMBL/GenBank/DDBJ databases">
        <authorList>
            <person name="Wang Y."/>
            <person name="Wang J."/>
            <person name="Yang X."/>
            <person name="Wang Z."/>
            <person name="Huang Y."/>
        </authorList>
    </citation>
    <scope>NUCLEOTIDE SEQUENCE [LARGE SCALE GENOMIC DNA]</scope>
    <source>
        <strain evidence="3">J015</strain>
    </source>
</reference>
<dbReference type="RefSeq" id="WP_147422527.1">
    <property type="nucleotide sequence ID" value="NZ_RBNH01000060.1"/>
</dbReference>
<gene>
    <name evidence="2" type="ORF">D7Z96_20845</name>
</gene>
<accession>A0A3B0F1E2</accession>
<evidence type="ECO:0000313" key="3">
    <source>
        <dbReference type="Proteomes" id="UP000273159"/>
    </source>
</evidence>
<evidence type="ECO:0000259" key="1">
    <source>
        <dbReference type="Pfam" id="PF01610"/>
    </source>
</evidence>
<proteinExistence type="predicted"/>
<dbReference type="AlphaFoldDB" id="A0A3B0F1E2"/>